<protein>
    <submittedName>
        <fullName evidence="1">Uncharacterized protein</fullName>
    </submittedName>
</protein>
<dbReference type="RefSeq" id="WP_146373726.1">
    <property type="nucleotide sequence ID" value="NZ_SJPP01000003.1"/>
</dbReference>
<dbReference type="EMBL" id="SJPP01000003">
    <property type="protein sequence ID" value="TWU06883.1"/>
    <property type="molecule type" value="Genomic_DNA"/>
</dbReference>
<dbReference type="AlphaFoldDB" id="A0A5C6B400"/>
<comment type="caution">
    <text evidence="1">The sequence shown here is derived from an EMBL/GenBank/DDBJ whole genome shotgun (WGS) entry which is preliminary data.</text>
</comment>
<reference evidence="1 2" key="1">
    <citation type="submission" date="2019-02" db="EMBL/GenBank/DDBJ databases">
        <title>Deep-cultivation of Planctomycetes and their phenomic and genomic characterization uncovers novel biology.</title>
        <authorList>
            <person name="Wiegand S."/>
            <person name="Jogler M."/>
            <person name="Boedeker C."/>
            <person name="Pinto D."/>
            <person name="Vollmers J."/>
            <person name="Rivas-Marin E."/>
            <person name="Kohn T."/>
            <person name="Peeters S.H."/>
            <person name="Heuer A."/>
            <person name="Rast P."/>
            <person name="Oberbeckmann S."/>
            <person name="Bunk B."/>
            <person name="Jeske O."/>
            <person name="Meyerdierks A."/>
            <person name="Storesund J.E."/>
            <person name="Kallscheuer N."/>
            <person name="Luecker S."/>
            <person name="Lage O.M."/>
            <person name="Pohl T."/>
            <person name="Merkel B.J."/>
            <person name="Hornburger P."/>
            <person name="Mueller R.-W."/>
            <person name="Bruemmer F."/>
            <person name="Labrenz M."/>
            <person name="Spormann A.M."/>
            <person name="Op Den Camp H."/>
            <person name="Overmann J."/>
            <person name="Amann R."/>
            <person name="Jetten M.S.M."/>
            <person name="Mascher T."/>
            <person name="Medema M.H."/>
            <person name="Devos D.P."/>
            <person name="Kaster A.-K."/>
            <person name="Ovreas L."/>
            <person name="Rohde M."/>
            <person name="Galperin M.Y."/>
            <person name="Jogler C."/>
        </authorList>
    </citation>
    <scope>NUCLEOTIDE SEQUENCE [LARGE SCALE GENOMIC DNA]</scope>
    <source>
        <strain evidence="1 2">CA54</strain>
    </source>
</reference>
<sequence>MIYRTAILSTFDAYLETGGDTAEEQADQQRERQEIVRDFPFAVMLELAFPELDFANRWCWKKFGPANGECSQRYSEYPACTIDLPHCHVGAWAEHWFVKTDYDFGFNEWYFSQPADYEAFLRFVPSIDWGENYPK</sequence>
<evidence type="ECO:0000313" key="2">
    <source>
        <dbReference type="Proteomes" id="UP000320735"/>
    </source>
</evidence>
<proteinExistence type="predicted"/>
<gene>
    <name evidence="1" type="ORF">CA54_52850</name>
</gene>
<evidence type="ECO:0000313" key="1">
    <source>
        <dbReference type="EMBL" id="TWU06883.1"/>
    </source>
</evidence>
<name>A0A5C6B400_9PLAN</name>
<organism evidence="1 2">
    <name type="scientific">Symmachiella macrocystis</name>
    <dbReference type="NCBI Taxonomy" id="2527985"/>
    <lineage>
        <taxon>Bacteria</taxon>
        <taxon>Pseudomonadati</taxon>
        <taxon>Planctomycetota</taxon>
        <taxon>Planctomycetia</taxon>
        <taxon>Planctomycetales</taxon>
        <taxon>Planctomycetaceae</taxon>
        <taxon>Symmachiella</taxon>
    </lineage>
</organism>
<dbReference type="Proteomes" id="UP000320735">
    <property type="component" value="Unassembled WGS sequence"/>
</dbReference>
<dbReference type="OrthoDB" id="9156758at2"/>
<keyword evidence="2" id="KW-1185">Reference proteome</keyword>
<accession>A0A5C6B400</accession>